<feature type="domain" description="C2H2-type" evidence="11">
    <location>
        <begin position="15"/>
        <end position="42"/>
    </location>
</feature>
<evidence type="ECO:0000256" key="8">
    <source>
        <dbReference type="ARBA" id="ARBA00023242"/>
    </source>
</evidence>
<dbReference type="PROSITE" id="PS50157">
    <property type="entry name" value="ZINC_FINGER_C2H2_2"/>
    <property type="match status" value="2"/>
</dbReference>
<dbReference type="GO" id="GO:0005634">
    <property type="term" value="C:nucleus"/>
    <property type="evidence" value="ECO:0007669"/>
    <property type="project" value="UniProtKB-SubCell"/>
</dbReference>
<keyword evidence="13" id="KW-1185">Reference proteome</keyword>
<evidence type="ECO:0000259" key="11">
    <source>
        <dbReference type="PROSITE" id="PS50157"/>
    </source>
</evidence>
<proteinExistence type="predicted"/>
<dbReference type="PANTHER" id="PTHR40626:SF10">
    <property type="entry name" value="C2H2-TYPE DOMAIN-CONTAINING PROTEIN"/>
    <property type="match status" value="1"/>
</dbReference>
<dbReference type="SMART" id="SM00355">
    <property type="entry name" value="ZnF_C2H2"/>
    <property type="match status" value="2"/>
</dbReference>
<feature type="region of interest" description="Disordered" evidence="10">
    <location>
        <begin position="128"/>
        <end position="152"/>
    </location>
</feature>
<evidence type="ECO:0000256" key="5">
    <source>
        <dbReference type="ARBA" id="ARBA00022833"/>
    </source>
</evidence>
<feature type="compositionally biased region" description="Basic and acidic residues" evidence="10">
    <location>
        <begin position="72"/>
        <end position="83"/>
    </location>
</feature>
<protein>
    <recommendedName>
        <fullName evidence="11">C2H2-type domain-containing protein</fullName>
    </recommendedName>
</protein>
<evidence type="ECO:0000256" key="9">
    <source>
        <dbReference type="PROSITE-ProRule" id="PRU00042"/>
    </source>
</evidence>
<keyword evidence="3" id="KW-0677">Repeat</keyword>
<dbReference type="PANTHER" id="PTHR40626">
    <property type="entry name" value="MIP31509P"/>
    <property type="match status" value="1"/>
</dbReference>
<dbReference type="EMBL" id="ML732188">
    <property type="protein sequence ID" value="KAB8075856.1"/>
    <property type="molecule type" value="Genomic_DNA"/>
</dbReference>
<comment type="subcellular location">
    <subcellularLocation>
        <location evidence="1">Nucleus</location>
    </subcellularLocation>
</comment>
<dbReference type="Gene3D" id="3.30.160.60">
    <property type="entry name" value="Classic Zinc Finger"/>
    <property type="match status" value="2"/>
</dbReference>
<dbReference type="FunFam" id="3.30.160.60:FF:002343">
    <property type="entry name" value="Zinc finger protein 33A"/>
    <property type="match status" value="1"/>
</dbReference>
<dbReference type="GO" id="GO:0000785">
    <property type="term" value="C:chromatin"/>
    <property type="evidence" value="ECO:0007669"/>
    <property type="project" value="TreeGrafter"/>
</dbReference>
<keyword evidence="4 9" id="KW-0863">Zinc-finger</keyword>
<dbReference type="Proteomes" id="UP000326565">
    <property type="component" value="Unassembled WGS sequence"/>
</dbReference>
<dbReference type="GO" id="GO:0008270">
    <property type="term" value="F:zinc ion binding"/>
    <property type="evidence" value="ECO:0007669"/>
    <property type="project" value="UniProtKB-KW"/>
</dbReference>
<dbReference type="OrthoDB" id="654211at2759"/>
<feature type="region of interest" description="Disordered" evidence="10">
    <location>
        <begin position="68"/>
        <end position="96"/>
    </location>
</feature>
<keyword evidence="2" id="KW-0479">Metal-binding</keyword>
<dbReference type="GO" id="GO:0000978">
    <property type="term" value="F:RNA polymerase II cis-regulatory region sequence-specific DNA binding"/>
    <property type="evidence" value="ECO:0007669"/>
    <property type="project" value="InterPro"/>
</dbReference>
<keyword evidence="7" id="KW-0804">Transcription</keyword>
<name>A0A5N5X5B6_9EURO</name>
<dbReference type="AlphaFoldDB" id="A0A5N5X5B6"/>
<dbReference type="SUPFAM" id="SSF57667">
    <property type="entry name" value="beta-beta-alpha zinc fingers"/>
    <property type="match status" value="1"/>
</dbReference>
<keyword evidence="6" id="KW-0805">Transcription regulation</keyword>
<dbReference type="InterPro" id="IPR007219">
    <property type="entry name" value="XnlR_reg_dom"/>
</dbReference>
<evidence type="ECO:0000313" key="13">
    <source>
        <dbReference type="Proteomes" id="UP000326565"/>
    </source>
</evidence>
<evidence type="ECO:0000313" key="12">
    <source>
        <dbReference type="EMBL" id="KAB8075856.1"/>
    </source>
</evidence>
<organism evidence="12 13">
    <name type="scientific">Aspergillus leporis</name>
    <dbReference type="NCBI Taxonomy" id="41062"/>
    <lineage>
        <taxon>Eukaryota</taxon>
        <taxon>Fungi</taxon>
        <taxon>Dikarya</taxon>
        <taxon>Ascomycota</taxon>
        <taxon>Pezizomycotina</taxon>
        <taxon>Eurotiomycetes</taxon>
        <taxon>Eurotiomycetidae</taxon>
        <taxon>Eurotiales</taxon>
        <taxon>Aspergillaceae</taxon>
        <taxon>Aspergillus</taxon>
        <taxon>Aspergillus subgen. Circumdati</taxon>
    </lineage>
</organism>
<keyword evidence="8" id="KW-0539">Nucleus</keyword>
<dbReference type="CDD" id="cd12148">
    <property type="entry name" value="fungal_TF_MHR"/>
    <property type="match status" value="1"/>
</dbReference>
<dbReference type="InterPro" id="IPR013087">
    <property type="entry name" value="Znf_C2H2_type"/>
</dbReference>
<keyword evidence="5" id="KW-0862">Zinc</keyword>
<dbReference type="PROSITE" id="PS00028">
    <property type="entry name" value="ZINC_FINGER_C2H2_1"/>
    <property type="match status" value="1"/>
</dbReference>
<dbReference type="GO" id="GO:0006351">
    <property type="term" value="P:DNA-templated transcription"/>
    <property type="evidence" value="ECO:0007669"/>
    <property type="project" value="InterPro"/>
</dbReference>
<dbReference type="InterPro" id="IPR036236">
    <property type="entry name" value="Znf_C2H2_sf"/>
</dbReference>
<reference evidence="12 13" key="1">
    <citation type="submission" date="2019-04" db="EMBL/GenBank/DDBJ databases">
        <title>Friends and foes A comparative genomics study of 23 Aspergillus species from section Flavi.</title>
        <authorList>
            <consortium name="DOE Joint Genome Institute"/>
            <person name="Kjaerbolling I."/>
            <person name="Vesth T."/>
            <person name="Frisvad J.C."/>
            <person name="Nybo J.L."/>
            <person name="Theobald S."/>
            <person name="Kildgaard S."/>
            <person name="Isbrandt T."/>
            <person name="Kuo A."/>
            <person name="Sato A."/>
            <person name="Lyhne E.K."/>
            <person name="Kogle M.E."/>
            <person name="Wiebenga A."/>
            <person name="Kun R.S."/>
            <person name="Lubbers R.J."/>
            <person name="Makela M.R."/>
            <person name="Barry K."/>
            <person name="Chovatia M."/>
            <person name="Clum A."/>
            <person name="Daum C."/>
            <person name="Haridas S."/>
            <person name="He G."/>
            <person name="LaButti K."/>
            <person name="Lipzen A."/>
            <person name="Mondo S."/>
            <person name="Riley R."/>
            <person name="Salamov A."/>
            <person name="Simmons B.A."/>
            <person name="Magnuson J.K."/>
            <person name="Henrissat B."/>
            <person name="Mortensen U.H."/>
            <person name="Larsen T.O."/>
            <person name="Devries R.P."/>
            <person name="Grigoriev I.V."/>
            <person name="Machida M."/>
            <person name="Baker S.E."/>
            <person name="Andersen M.R."/>
        </authorList>
    </citation>
    <scope>NUCLEOTIDE SEQUENCE [LARGE SCALE GENOMIC DNA]</scope>
    <source>
        <strain evidence="12 13">CBS 151.66</strain>
    </source>
</reference>
<evidence type="ECO:0000256" key="1">
    <source>
        <dbReference type="ARBA" id="ARBA00004123"/>
    </source>
</evidence>
<evidence type="ECO:0000256" key="6">
    <source>
        <dbReference type="ARBA" id="ARBA00023015"/>
    </source>
</evidence>
<evidence type="ECO:0000256" key="10">
    <source>
        <dbReference type="SAM" id="MobiDB-lite"/>
    </source>
</evidence>
<dbReference type="Pfam" id="PF04082">
    <property type="entry name" value="Fungal_trans"/>
    <property type="match status" value="1"/>
</dbReference>
<accession>A0A5N5X5B6</accession>
<evidence type="ECO:0000256" key="3">
    <source>
        <dbReference type="ARBA" id="ARBA00022737"/>
    </source>
</evidence>
<sequence>MASDPSRVLSDRKDFCCSFCHREFGRLEHLQRHIRRHTHEKPYDCSCGALFSRRDLLRRHERIVHGVINHTADQRSRRPRAERTAPTARSIRNQSSHLDQLLQANDNASERISVNNITSRNNISLASPTTSEEHVNHVASAQPHSQRPDIQPRLQGHSIFPAPQIAIRTQILPYFSHPVVTDSQRATLLQAVEGSVLSELSLPSTSALTRYLAGYFTGFYPQVPFTHAPTFRFETCTPELSLAILTVGALYRHEFHSAVKLFSFAKALLLERQRQEDKAAIVRLAHSTGDNMPVQRNYIDEIQTLLCLGWFATWQKDVKLRNELHELRSLLAHSLTLSGLEDVPHCSLVWEVWAQQESERRTKLLAFCFLNIQVMAYDMPPVVWGRDMNMRLPCSCPEWTAPEADTWALLQQTVPTHRDRFPVTLKGLLSASEQSDLPSNLTPVANYVLLHGLIQNIMSNQNIIEGLGVTPPVHFQSLFQNALSRWTICWQYTPESNLEPTDPNGPLPFISSTLLSFAYIRNCSSIALGHHRDLLPWESDGTADILRVSSPVKRSGDELLAAEGATHILESLVRLGIQYIQNHQPSVWNIEAALCSFECFLFLGKWLRALQLDIQHNPLTDSEASLLKRIQAIVREGLESIQGSYEGIVFTQLDVLADQIMKIGSHAMRGNSPWPYIRMIGDVLDKYNLAER</sequence>
<gene>
    <name evidence="12" type="ORF">BDV29DRAFT_189863</name>
</gene>
<dbReference type="InterPro" id="IPR051059">
    <property type="entry name" value="VerF-like"/>
</dbReference>
<evidence type="ECO:0000256" key="4">
    <source>
        <dbReference type="ARBA" id="ARBA00022771"/>
    </source>
</evidence>
<dbReference type="GO" id="GO:0000981">
    <property type="term" value="F:DNA-binding transcription factor activity, RNA polymerase II-specific"/>
    <property type="evidence" value="ECO:0007669"/>
    <property type="project" value="InterPro"/>
</dbReference>
<evidence type="ECO:0000256" key="7">
    <source>
        <dbReference type="ARBA" id="ARBA00023163"/>
    </source>
</evidence>
<feature type="domain" description="C2H2-type" evidence="11">
    <location>
        <begin position="43"/>
        <end position="65"/>
    </location>
</feature>
<evidence type="ECO:0000256" key="2">
    <source>
        <dbReference type="ARBA" id="ARBA00022723"/>
    </source>
</evidence>